<dbReference type="AlphaFoldDB" id="A0A7U7EM34"/>
<evidence type="ECO:0000256" key="1">
    <source>
        <dbReference type="PROSITE-ProRule" id="PRU00169"/>
    </source>
</evidence>
<evidence type="ECO:0000313" key="5">
    <source>
        <dbReference type="Proteomes" id="UP000583387"/>
    </source>
</evidence>
<dbReference type="EC" id="3.1.4.-" evidence="4"/>
<dbReference type="Gene3D" id="3.40.50.2300">
    <property type="match status" value="1"/>
</dbReference>
<dbReference type="InterPro" id="IPR052020">
    <property type="entry name" value="Cyclic_di-GMP/3'3'-cGAMP_PDE"/>
</dbReference>
<evidence type="ECO:0000259" key="2">
    <source>
        <dbReference type="PROSITE" id="PS50110"/>
    </source>
</evidence>
<dbReference type="EMBL" id="CAJFCI010000035">
    <property type="protein sequence ID" value="CAD5107475.1"/>
    <property type="molecule type" value="Genomic_DNA"/>
</dbReference>
<dbReference type="CDD" id="cd00077">
    <property type="entry name" value="HDc"/>
    <property type="match status" value="1"/>
</dbReference>
<dbReference type="GO" id="GO:0008081">
    <property type="term" value="F:phosphoric diester hydrolase activity"/>
    <property type="evidence" value="ECO:0007669"/>
    <property type="project" value="UniProtKB-ARBA"/>
</dbReference>
<dbReference type="PROSITE" id="PS51832">
    <property type="entry name" value="HD_GYP"/>
    <property type="match status" value="1"/>
</dbReference>
<dbReference type="InterPro" id="IPR001789">
    <property type="entry name" value="Sig_transdc_resp-reg_receiver"/>
</dbReference>
<dbReference type="Pfam" id="PF13487">
    <property type="entry name" value="HD_5"/>
    <property type="match status" value="1"/>
</dbReference>
<dbReference type="SMART" id="SM00448">
    <property type="entry name" value="REC"/>
    <property type="match status" value="1"/>
</dbReference>
<dbReference type="PROSITE" id="PS50110">
    <property type="entry name" value="RESPONSE_REGULATORY"/>
    <property type="match status" value="1"/>
</dbReference>
<proteinExistence type="predicted"/>
<feature type="modified residue" description="4-aspartylphosphate" evidence="1">
    <location>
        <position position="61"/>
    </location>
</feature>
<dbReference type="Gene3D" id="1.10.3210.10">
    <property type="entry name" value="Hypothetical protein af1432"/>
    <property type="match status" value="1"/>
</dbReference>
<dbReference type="InterPro" id="IPR011006">
    <property type="entry name" value="CheY-like_superfamily"/>
</dbReference>
<dbReference type="CDD" id="cd19920">
    <property type="entry name" value="REC_PA4781-like"/>
    <property type="match status" value="1"/>
</dbReference>
<dbReference type="Pfam" id="PF00072">
    <property type="entry name" value="Response_reg"/>
    <property type="match status" value="1"/>
</dbReference>
<keyword evidence="5" id="KW-1185">Reference proteome</keyword>
<dbReference type="SUPFAM" id="SSF109604">
    <property type="entry name" value="HD-domain/PDEase-like"/>
    <property type="match status" value="1"/>
</dbReference>
<keyword evidence="1" id="KW-0597">Phosphoprotein</keyword>
<accession>A0A7U7EM34</accession>
<evidence type="ECO:0000259" key="3">
    <source>
        <dbReference type="PROSITE" id="PS51832"/>
    </source>
</evidence>
<keyword evidence="4" id="KW-0378">Hydrolase</keyword>
<feature type="domain" description="Response regulatory" evidence="2">
    <location>
        <begin position="12"/>
        <end position="128"/>
    </location>
</feature>
<sequence length="393" mass="43488">MNGILDRSDQEIILVVDDMPDNLELVSDLLLEHYRVRAASSGAKALHIAALHPQPDLILLDVMMPELDGYEVCRRLKADPATRDIPVIFLSARNEVADEQHGFDLGAADYISKPISPPLLLARVRAHLQLKAATDYLRDKSEYLELEVRRRTREIQRLHDAIMETMAQLADTRDNPCGQHLVRIELFMRELAAALARQVPALSEAFDDEYIRMLGKSALLHDIGKLTIPDRILLNPAPLGEADLAILRGYPTASRDAIERAERKLGGSAGYLTLAKEIAYSYHECWDGSGYPQGLRGEQIPLSARLMAVADCYDELTSRHPYRPQHSHAEAVTRIGAASGTRFDPQVVLAFLEVADRFAAIARQHADNDAAVGLGLERLAASLAESIELSAPE</sequence>
<gene>
    <name evidence="4" type="ORF">PSEWESI4_01748</name>
</gene>
<organism evidence="4 5">
    <name type="scientific">Zestomonas carbonaria</name>
    <dbReference type="NCBI Taxonomy" id="2762745"/>
    <lineage>
        <taxon>Bacteria</taxon>
        <taxon>Pseudomonadati</taxon>
        <taxon>Pseudomonadota</taxon>
        <taxon>Gammaproteobacteria</taxon>
        <taxon>Pseudomonadales</taxon>
        <taxon>Pseudomonadaceae</taxon>
        <taxon>Zestomonas</taxon>
    </lineage>
</organism>
<dbReference type="InterPro" id="IPR003607">
    <property type="entry name" value="HD/PDEase_dom"/>
</dbReference>
<comment type="caution">
    <text evidence="4">The sequence shown here is derived from an EMBL/GenBank/DDBJ whole genome shotgun (WGS) entry which is preliminary data.</text>
</comment>
<reference evidence="4 5" key="1">
    <citation type="submission" date="2020-08" db="EMBL/GenBank/DDBJ databases">
        <authorList>
            <person name="Criscuolo A."/>
        </authorList>
    </citation>
    <scope>NUCLEOTIDE SEQUENCE [LARGE SCALE GENOMIC DNA]</scope>
    <source>
        <strain evidence="4">CIP111764</strain>
    </source>
</reference>
<evidence type="ECO:0000313" key="4">
    <source>
        <dbReference type="EMBL" id="CAD5107475.1"/>
    </source>
</evidence>
<dbReference type="InterPro" id="IPR037522">
    <property type="entry name" value="HD_GYP_dom"/>
</dbReference>
<dbReference type="PANTHER" id="PTHR45228:SF5">
    <property type="entry name" value="CYCLIC DI-GMP PHOSPHODIESTERASE VC_1348-RELATED"/>
    <property type="match status" value="1"/>
</dbReference>
<dbReference type="RefSeq" id="WP_187670821.1">
    <property type="nucleotide sequence ID" value="NZ_CAJFCI010000035.1"/>
</dbReference>
<dbReference type="PANTHER" id="PTHR45228">
    <property type="entry name" value="CYCLIC DI-GMP PHOSPHODIESTERASE TM_0186-RELATED"/>
    <property type="match status" value="1"/>
</dbReference>
<name>A0A7U7EM34_9GAMM</name>
<feature type="domain" description="HD-GYP" evidence="3">
    <location>
        <begin position="155"/>
        <end position="367"/>
    </location>
</feature>
<dbReference type="SUPFAM" id="SSF52172">
    <property type="entry name" value="CheY-like"/>
    <property type="match status" value="1"/>
</dbReference>
<dbReference type="GO" id="GO:0000160">
    <property type="term" value="P:phosphorelay signal transduction system"/>
    <property type="evidence" value="ECO:0007669"/>
    <property type="project" value="InterPro"/>
</dbReference>
<dbReference type="Proteomes" id="UP000583387">
    <property type="component" value="Unassembled WGS sequence"/>
</dbReference>
<protein>
    <submittedName>
        <fullName evidence="4">Cyclic di-GMP phosphodiesterase</fullName>
        <ecNumber evidence="4">3.1.4.-</ecNumber>
    </submittedName>
</protein>